<dbReference type="InterPro" id="IPR032675">
    <property type="entry name" value="LRR_dom_sf"/>
</dbReference>
<dbReference type="OrthoDB" id="996035at2759"/>
<keyword evidence="3" id="KW-1185">Reference proteome</keyword>
<evidence type="ECO:0000259" key="1">
    <source>
        <dbReference type="Pfam" id="PF25019"/>
    </source>
</evidence>
<dbReference type="AlphaFoldDB" id="A0A9D3UIM5"/>
<dbReference type="PANTHER" id="PTHR47186:SF41">
    <property type="entry name" value="OS12G0131701 PROTEIN"/>
    <property type="match status" value="1"/>
</dbReference>
<reference evidence="2 3" key="1">
    <citation type="journal article" date="2021" name="Plant Biotechnol. J.">
        <title>Multi-omics assisted identification of the key and species-specific regulatory components of drought-tolerant mechanisms in Gossypium stocksii.</title>
        <authorList>
            <person name="Yu D."/>
            <person name="Ke L."/>
            <person name="Zhang D."/>
            <person name="Wu Y."/>
            <person name="Sun Y."/>
            <person name="Mei J."/>
            <person name="Sun J."/>
            <person name="Sun Y."/>
        </authorList>
    </citation>
    <scope>NUCLEOTIDE SEQUENCE [LARGE SCALE GENOMIC DNA]</scope>
    <source>
        <strain evidence="3">cv. E1</strain>
        <tissue evidence="2">Leaf</tissue>
    </source>
</reference>
<protein>
    <recommendedName>
        <fullName evidence="1">R13L1/DRL21-like LRR repeat region domain-containing protein</fullName>
    </recommendedName>
</protein>
<name>A0A9D3UIM5_9ROSI</name>
<dbReference type="Proteomes" id="UP000828251">
    <property type="component" value="Unassembled WGS sequence"/>
</dbReference>
<evidence type="ECO:0000313" key="3">
    <source>
        <dbReference type="Proteomes" id="UP000828251"/>
    </source>
</evidence>
<evidence type="ECO:0000313" key="2">
    <source>
        <dbReference type="EMBL" id="KAH1046032.1"/>
    </source>
</evidence>
<dbReference type="Gene3D" id="3.80.10.10">
    <property type="entry name" value="Ribonuclease Inhibitor"/>
    <property type="match status" value="2"/>
</dbReference>
<dbReference type="EMBL" id="JAIQCV010000011">
    <property type="protein sequence ID" value="KAH1046032.1"/>
    <property type="molecule type" value="Genomic_DNA"/>
</dbReference>
<feature type="domain" description="R13L1/DRL21-like LRR repeat region" evidence="1">
    <location>
        <begin position="200"/>
        <end position="325"/>
    </location>
</feature>
<gene>
    <name evidence="2" type="ORF">J1N35_036816</name>
</gene>
<dbReference type="InterPro" id="IPR056789">
    <property type="entry name" value="LRR_R13L1-DRL21"/>
</dbReference>
<proteinExistence type="predicted"/>
<dbReference type="Pfam" id="PF25019">
    <property type="entry name" value="LRR_R13L1-DRL21"/>
    <property type="match status" value="1"/>
</dbReference>
<accession>A0A9D3UIM5</accession>
<comment type="caution">
    <text evidence="2">The sequence shown here is derived from an EMBL/GenBank/DDBJ whole genome shotgun (WGS) entry which is preliminary data.</text>
</comment>
<sequence length="672" mass="76513">MHDLINDLAQSVAGEVCFKIEGSQRISKHARHLSYIAEYYDGIKKFEGIYEAQHLRTFVPLLRFSGGPGIGYFLTNHVLTNLLPNLRCLRALSLEGYQITILPDFVGDLKLLRYLNFSHNEVIKCLPESVSTLYNLETFLLKGCSNLEKLPSEMEKLVNLCYLDITGADKLESMASNFSMLTNLQKLSIFVLGKEKGHKIRELMNLSNLRGELCISGLQNIAEPRDARMARLCNKSRIGNLKLQWSNDFENRREEVEKNVLDGLQPSKKLMELNIKFYCGEMLANWVGDSSFNCLQSLCLDNCINLLSLPSIGKLPLLKKVRIKGLRSVRTVGVEFFGENTTNTFSSLEILEFVDMLNWEKWNLCEVDEEARKFPKLRELLIENCPLLLGSMPEDLPSLKKLAIRRCGKLIISVQNFPLLSELEIWGCHEMIYKGFADYSSIKRILFGSISKFSCAAEYLRLRSIKVESFEIYNCEELGSSRENNWGLLRQSMSPENLRIQTCHQLVSIGTEEEREELMQLKIPCSVVKMTIWYCEKLEKLSPTLYSLTLLTELELGGCPKLISLARSNLPSNLKVLRIFYCKNLQCLLLDEGEDVDSNNACVLQQLNISFCESLKRINSSELPSTLKTLQIHECPKLESISQEILDNSSLESIEILLCYKLKGLPQGLSNL</sequence>
<dbReference type="PANTHER" id="PTHR47186">
    <property type="entry name" value="LEUCINE-RICH REPEAT-CONTAINING PROTEIN 57"/>
    <property type="match status" value="1"/>
</dbReference>
<organism evidence="2 3">
    <name type="scientific">Gossypium stocksii</name>
    <dbReference type="NCBI Taxonomy" id="47602"/>
    <lineage>
        <taxon>Eukaryota</taxon>
        <taxon>Viridiplantae</taxon>
        <taxon>Streptophyta</taxon>
        <taxon>Embryophyta</taxon>
        <taxon>Tracheophyta</taxon>
        <taxon>Spermatophyta</taxon>
        <taxon>Magnoliopsida</taxon>
        <taxon>eudicotyledons</taxon>
        <taxon>Gunneridae</taxon>
        <taxon>Pentapetalae</taxon>
        <taxon>rosids</taxon>
        <taxon>malvids</taxon>
        <taxon>Malvales</taxon>
        <taxon>Malvaceae</taxon>
        <taxon>Malvoideae</taxon>
        <taxon>Gossypium</taxon>
    </lineage>
</organism>
<dbReference type="SUPFAM" id="SSF52058">
    <property type="entry name" value="L domain-like"/>
    <property type="match status" value="2"/>
</dbReference>